<dbReference type="EMBL" id="BATC01000018">
    <property type="protein sequence ID" value="GAD59105.1"/>
    <property type="molecule type" value="Genomic_DNA"/>
</dbReference>
<dbReference type="AlphaFoldDB" id="A0A8E0KKS1"/>
<protein>
    <recommendedName>
        <fullName evidence="3">Prepilin peptidase</fullName>
    </recommendedName>
</protein>
<reference evidence="2" key="1">
    <citation type="journal article" date="2013" name="Genome Announc.">
        <title>Draft Genome Sequence of the Dimorphic Prosthecate Bacterium Brevundimonas abyssalis TAR-001T.</title>
        <authorList>
            <person name="Tsubouchi T."/>
            <person name="Nishi S."/>
            <person name="Usui K."/>
            <person name="Shimane Y."/>
            <person name="Takaki Y."/>
            <person name="Maruyama T."/>
            <person name="Hatada Y."/>
        </authorList>
    </citation>
    <scope>NUCLEOTIDE SEQUENCE [LARGE SCALE GENOMIC DNA]</scope>
    <source>
        <strain evidence="2">TAR-001</strain>
    </source>
</reference>
<evidence type="ECO:0008006" key="3">
    <source>
        <dbReference type="Google" id="ProtNLM"/>
    </source>
</evidence>
<dbReference type="Proteomes" id="UP000016569">
    <property type="component" value="Unassembled WGS sequence"/>
</dbReference>
<gene>
    <name evidence="1" type="ORF">MBEBAB_1355</name>
</gene>
<sequence length="44" mass="4814">MAGLSLVLARLVLKQPVSAEDRLPFGVFLALGIWMTWLYGPLGL</sequence>
<evidence type="ECO:0000313" key="2">
    <source>
        <dbReference type="Proteomes" id="UP000016569"/>
    </source>
</evidence>
<proteinExistence type="predicted"/>
<accession>A0A8E0KKS1</accession>
<organism evidence="1 2">
    <name type="scientific">Brevundimonas abyssalis TAR-001</name>
    <dbReference type="NCBI Taxonomy" id="1391729"/>
    <lineage>
        <taxon>Bacteria</taxon>
        <taxon>Pseudomonadati</taxon>
        <taxon>Pseudomonadota</taxon>
        <taxon>Alphaproteobacteria</taxon>
        <taxon>Caulobacterales</taxon>
        <taxon>Caulobacteraceae</taxon>
        <taxon>Brevundimonas</taxon>
    </lineage>
</organism>
<comment type="caution">
    <text evidence="1">The sequence shown here is derived from an EMBL/GenBank/DDBJ whole genome shotgun (WGS) entry which is preliminary data.</text>
</comment>
<name>A0A8E0KKS1_9CAUL</name>
<evidence type="ECO:0000313" key="1">
    <source>
        <dbReference type="EMBL" id="GAD59105.1"/>
    </source>
</evidence>
<keyword evidence="2" id="KW-1185">Reference proteome</keyword>